<dbReference type="Proteomes" id="UP000054359">
    <property type="component" value="Unassembled WGS sequence"/>
</dbReference>
<dbReference type="STRING" id="407821.A0A087TT74"/>
<sequence>MELSKNILDGISIAGDISKISDNIYSRLLAEICEVAVGKLVRQGRDCQFKSLAEKTAYSSLLCFLLEAAKHDADPMSLSSVLEECRMDSSRISVFQNKFQENKDKIQSQLSRIGRSFGHVIDMKWRQDYVIKSSNCEKVCELNYIISLKTWNPLTNSTDDVTFTCSMEQLQLKRLLTGGRICVSSRAGKKKQNAEVELVQNLQNSNGI</sequence>
<feature type="domain" description="COMM" evidence="3">
    <location>
        <begin position="119"/>
        <end position="188"/>
    </location>
</feature>
<evidence type="ECO:0000313" key="4">
    <source>
        <dbReference type="EMBL" id="KFM68313.1"/>
    </source>
</evidence>
<dbReference type="PROSITE" id="PS51269">
    <property type="entry name" value="COMM"/>
    <property type="match status" value="1"/>
</dbReference>
<dbReference type="Pfam" id="PF07258">
    <property type="entry name" value="COMM_domain"/>
    <property type="match status" value="1"/>
</dbReference>
<accession>A0A087TT74</accession>
<feature type="non-terminal residue" evidence="4">
    <location>
        <position position="208"/>
    </location>
</feature>
<dbReference type="InterPro" id="IPR017920">
    <property type="entry name" value="COMM"/>
</dbReference>
<organism evidence="4 5">
    <name type="scientific">Stegodyphus mimosarum</name>
    <name type="common">African social velvet spider</name>
    <dbReference type="NCBI Taxonomy" id="407821"/>
    <lineage>
        <taxon>Eukaryota</taxon>
        <taxon>Metazoa</taxon>
        <taxon>Ecdysozoa</taxon>
        <taxon>Arthropoda</taxon>
        <taxon>Chelicerata</taxon>
        <taxon>Arachnida</taxon>
        <taxon>Araneae</taxon>
        <taxon>Araneomorphae</taxon>
        <taxon>Entelegynae</taxon>
        <taxon>Eresoidea</taxon>
        <taxon>Eresidae</taxon>
        <taxon>Stegodyphus</taxon>
    </lineage>
</organism>
<name>A0A087TT74_STEMI</name>
<evidence type="ECO:0000313" key="5">
    <source>
        <dbReference type="Proteomes" id="UP000054359"/>
    </source>
</evidence>
<protein>
    <recommendedName>
        <fullName evidence="1">COMM domain-containing protein 3</fullName>
    </recommendedName>
</protein>
<dbReference type="AlphaFoldDB" id="A0A087TT74"/>
<dbReference type="OrthoDB" id="1917519at2759"/>
<dbReference type="InterPro" id="IPR037355">
    <property type="entry name" value="COMMD3"/>
</dbReference>
<dbReference type="PANTHER" id="PTHR31159:SF1">
    <property type="entry name" value="COMM DOMAIN-CONTAINING PROTEIN 3"/>
    <property type="match status" value="1"/>
</dbReference>
<evidence type="ECO:0000256" key="1">
    <source>
        <dbReference type="ARBA" id="ARBA00016548"/>
    </source>
</evidence>
<gene>
    <name evidence="4" type="ORF">X975_19808</name>
</gene>
<keyword evidence="5" id="KW-1185">Reference proteome</keyword>
<dbReference type="GO" id="GO:0006814">
    <property type="term" value="P:sodium ion transport"/>
    <property type="evidence" value="ECO:0007669"/>
    <property type="project" value="InterPro"/>
</dbReference>
<proteinExistence type="inferred from homology"/>
<dbReference type="EMBL" id="KK116628">
    <property type="protein sequence ID" value="KFM68313.1"/>
    <property type="molecule type" value="Genomic_DNA"/>
</dbReference>
<evidence type="ECO:0000259" key="3">
    <source>
        <dbReference type="PROSITE" id="PS51269"/>
    </source>
</evidence>
<dbReference type="PANTHER" id="PTHR31159">
    <property type="entry name" value="COMM DOMAIN-CONTAINING PROTEIN 3"/>
    <property type="match status" value="1"/>
</dbReference>
<comment type="similarity">
    <text evidence="2">Belongs to the COMM domain-containing protein 3 family.</text>
</comment>
<reference evidence="4 5" key="1">
    <citation type="submission" date="2013-11" db="EMBL/GenBank/DDBJ databases">
        <title>Genome sequencing of Stegodyphus mimosarum.</title>
        <authorList>
            <person name="Bechsgaard J."/>
        </authorList>
    </citation>
    <scope>NUCLEOTIDE SEQUENCE [LARGE SCALE GENOMIC DNA]</scope>
</reference>
<evidence type="ECO:0000256" key="2">
    <source>
        <dbReference type="ARBA" id="ARBA00093469"/>
    </source>
</evidence>
<dbReference type="OMA" id="CNMAQMQ"/>
<dbReference type="Pfam" id="PF21672">
    <property type="entry name" value="COMM_HN"/>
    <property type="match status" value="1"/>
</dbReference>